<evidence type="ECO:0000256" key="14">
    <source>
        <dbReference type="SAM" id="MobiDB-lite"/>
    </source>
</evidence>
<feature type="region of interest" description="Disordered" evidence="14">
    <location>
        <begin position="39"/>
        <end position="87"/>
    </location>
</feature>
<evidence type="ECO:0000256" key="13">
    <source>
        <dbReference type="ARBA" id="ARBA00043832"/>
    </source>
</evidence>
<dbReference type="EC" id="3.1.3.62" evidence="4"/>
<gene>
    <name evidence="16" type="ordered locus">BTH_II1649</name>
</gene>
<name>Q2T4Q6_BURTA</name>
<evidence type="ECO:0000256" key="5">
    <source>
        <dbReference type="ARBA" id="ARBA00018097"/>
    </source>
</evidence>
<comment type="catalytic activity">
    <reaction evidence="11">
        <text>1D-myo-inositol 1,2,4,5,6-pentakisphosphate + H2O = 1D-myo-inositol 1,2,5,6-tetrakisphosphate + phosphate</text>
        <dbReference type="Rhea" id="RHEA:77115"/>
        <dbReference type="ChEBI" id="CHEBI:15377"/>
        <dbReference type="ChEBI" id="CHEBI:43474"/>
        <dbReference type="ChEBI" id="CHEBI:57798"/>
        <dbReference type="ChEBI" id="CHEBI:195535"/>
        <dbReference type="EC" id="3.1.3.62"/>
    </reaction>
    <physiologicalReaction direction="left-to-right" evidence="11">
        <dbReference type="Rhea" id="RHEA:77116"/>
    </physiologicalReaction>
</comment>
<evidence type="ECO:0000256" key="2">
    <source>
        <dbReference type="ARBA" id="ARBA00008422"/>
    </source>
</evidence>
<dbReference type="Pfam" id="PF00328">
    <property type="entry name" value="His_Phos_2"/>
    <property type="match status" value="1"/>
</dbReference>
<dbReference type="Proteomes" id="UP000001930">
    <property type="component" value="Chromosome II"/>
</dbReference>
<dbReference type="KEGG" id="bte:BTH_II1649"/>
<dbReference type="EC" id="3.1.3.80" evidence="3"/>
<feature type="chain" id="PRO_5004216121" description="Multiple inositol polyphosphate phosphatase 1" evidence="15">
    <location>
        <begin position="36"/>
        <end position="559"/>
    </location>
</feature>
<evidence type="ECO:0000313" key="16">
    <source>
        <dbReference type="EMBL" id="ABC35901.1"/>
    </source>
</evidence>
<evidence type="ECO:0000256" key="9">
    <source>
        <dbReference type="ARBA" id="ARBA00031642"/>
    </source>
</evidence>
<protein>
    <recommendedName>
        <fullName evidence="5">Multiple inositol polyphosphate phosphatase 1</fullName>
        <ecNumber evidence="4">3.1.3.62</ecNumber>
        <ecNumber evidence="3">3.1.3.80</ecNumber>
    </recommendedName>
    <alternativeName>
        <fullName evidence="9">2,3-bisphosphoglycerate 3-phosphatase</fullName>
    </alternativeName>
</protein>
<evidence type="ECO:0000256" key="7">
    <source>
        <dbReference type="ARBA" id="ARBA00022801"/>
    </source>
</evidence>
<evidence type="ECO:0000256" key="3">
    <source>
        <dbReference type="ARBA" id="ARBA00012976"/>
    </source>
</evidence>
<accession>Q2T4Q6</accession>
<keyword evidence="17" id="KW-1185">Reference proteome</keyword>
<evidence type="ECO:0000256" key="10">
    <source>
        <dbReference type="ARBA" id="ARBA00043668"/>
    </source>
</evidence>
<keyword evidence="7" id="KW-0378">Hydrolase</keyword>
<feature type="compositionally biased region" description="Pro residues" evidence="14">
    <location>
        <begin position="46"/>
        <end position="65"/>
    </location>
</feature>
<feature type="signal peptide" evidence="15">
    <location>
        <begin position="1"/>
        <end position="35"/>
    </location>
</feature>
<keyword evidence="16" id="KW-0449">Lipoprotein</keyword>
<evidence type="ECO:0000313" key="17">
    <source>
        <dbReference type="Proteomes" id="UP000001930"/>
    </source>
</evidence>
<comment type="similarity">
    <text evidence="2">Belongs to the histidine acid phosphatase family. MINPP1 subfamily.</text>
</comment>
<comment type="catalytic activity">
    <reaction evidence="12">
        <text>1D-myo-inositol hexakisphosphate + H2O = 1D-myo-inositol 1,2,4,5,6-pentakisphosphate + phosphate</text>
        <dbReference type="Rhea" id="RHEA:16989"/>
        <dbReference type="ChEBI" id="CHEBI:15377"/>
        <dbReference type="ChEBI" id="CHEBI:43474"/>
        <dbReference type="ChEBI" id="CHEBI:57798"/>
        <dbReference type="ChEBI" id="CHEBI:58130"/>
        <dbReference type="EC" id="3.1.3.62"/>
    </reaction>
    <physiologicalReaction direction="left-to-right" evidence="12">
        <dbReference type="Rhea" id="RHEA:16990"/>
    </physiologicalReaction>
</comment>
<keyword evidence="8" id="KW-0472">Membrane</keyword>
<dbReference type="PROSITE" id="PS51257">
    <property type="entry name" value="PROKAR_LIPOPROTEIN"/>
    <property type="match status" value="1"/>
</dbReference>
<organism evidence="16 17">
    <name type="scientific">Burkholderia thailandensis (strain ATCC 700388 / DSM 13276 / CCUG 48851 / CIP 106301 / E264)</name>
    <dbReference type="NCBI Taxonomy" id="271848"/>
    <lineage>
        <taxon>Bacteria</taxon>
        <taxon>Pseudomonadati</taxon>
        <taxon>Pseudomonadota</taxon>
        <taxon>Betaproteobacteria</taxon>
        <taxon>Burkholderiales</taxon>
        <taxon>Burkholderiaceae</taxon>
        <taxon>Burkholderia</taxon>
        <taxon>pseudomallei group</taxon>
    </lineage>
</organism>
<dbReference type="PANTHER" id="PTHR20963">
    <property type="entry name" value="MULTIPLE INOSITOL POLYPHOSPHATE PHOSPHATASE-RELATED"/>
    <property type="match status" value="1"/>
</dbReference>
<comment type="catalytic activity">
    <reaction evidence="13">
        <text>(2R)-2,3-bisphosphoglycerate + H2O = (2R)-2-phosphoglycerate + phosphate</text>
        <dbReference type="Rhea" id="RHEA:27381"/>
        <dbReference type="ChEBI" id="CHEBI:15377"/>
        <dbReference type="ChEBI" id="CHEBI:43474"/>
        <dbReference type="ChEBI" id="CHEBI:58248"/>
        <dbReference type="ChEBI" id="CHEBI:58289"/>
        <dbReference type="EC" id="3.1.3.80"/>
    </reaction>
    <physiologicalReaction direction="left-to-right" evidence="13">
        <dbReference type="Rhea" id="RHEA:27382"/>
    </physiologicalReaction>
</comment>
<dbReference type="HOGENOM" id="CLU_029165_2_0_4"/>
<evidence type="ECO:0000256" key="6">
    <source>
        <dbReference type="ARBA" id="ARBA00022729"/>
    </source>
</evidence>
<keyword evidence="6 15" id="KW-0732">Signal</keyword>
<evidence type="ECO:0000256" key="11">
    <source>
        <dbReference type="ARBA" id="ARBA00043671"/>
    </source>
</evidence>
<evidence type="ECO:0000256" key="12">
    <source>
        <dbReference type="ARBA" id="ARBA00043691"/>
    </source>
</evidence>
<dbReference type="PANTHER" id="PTHR20963:SF8">
    <property type="entry name" value="MULTIPLE INOSITOL POLYPHOSPHATE PHOSPHATASE 1"/>
    <property type="match status" value="1"/>
</dbReference>
<dbReference type="InterPro" id="IPR029033">
    <property type="entry name" value="His_PPase_superfam"/>
</dbReference>
<comment type="catalytic activity">
    <reaction evidence="10">
        <text>1D-myo-inositol 1,2,5,6-tetrakisphosphate + H2O = 1D-myo-inositol 1,2,6-trisphosphate + phosphate</text>
        <dbReference type="Rhea" id="RHEA:77119"/>
        <dbReference type="ChEBI" id="CHEBI:15377"/>
        <dbReference type="ChEBI" id="CHEBI:43474"/>
        <dbReference type="ChEBI" id="CHEBI:195535"/>
        <dbReference type="ChEBI" id="CHEBI:195537"/>
        <dbReference type="EC" id="3.1.3.62"/>
    </reaction>
    <physiologicalReaction direction="left-to-right" evidence="10">
        <dbReference type="Rhea" id="RHEA:77120"/>
    </physiologicalReaction>
</comment>
<evidence type="ECO:0000256" key="8">
    <source>
        <dbReference type="ARBA" id="ARBA00023136"/>
    </source>
</evidence>
<dbReference type="InterPro" id="IPR000560">
    <property type="entry name" value="His_Pase_clade-2"/>
</dbReference>
<evidence type="ECO:0000256" key="4">
    <source>
        <dbReference type="ARBA" id="ARBA00013040"/>
    </source>
</evidence>
<sequence length="559" mass="59212">MPSSRTILSPSVSMKRRLARRVAPTLLCLALAACGADDANDAAPPSAQPAPIPDAPASTPAPAPAPTYYQTKTPYRPQQDASSYEAPPAGYAPVYTEMVARHGSRGLSGFKYDGAIYDMLSKADAEGVLTPLGRQLKADTFAMMKANALLGYGVAGISTPGYGNLTQAGIREHQQLAARLLERLPALFDTVAGAAGGAARRIVVVHSGQDRAVDSSAYFSGALVAARPALAPAITLPSAPAGYPEGAPVAQAAGVDRFLLYFHALKPSVDLVASTADPHYATYRDSLAYQAYGGDAVVAAKLDAIMQSPQTSQVAQTVLAGLVTPDFAAKLGTAGHTFSNTGTYTFASSDARFANTLKGDGKTTIHSAADAANVLYNLLQAAPAMTAETGGVTMERYIAAPQAEYLAYLQDAEDFYEKGPGVAEANPVTYRMAQALVDDFFAEIDAIARGDLTNAAKLRFTHAEVVIPFASILKLKNVFAPVPQAQTYTYANNPWRGEAVSPMAANLQWDVYRNGSRLIVKMLYNERETDFQPACDGARIAPGSRFYDYAGLKRCHGYR</sequence>
<comment type="subcellular location">
    <subcellularLocation>
        <location evidence="1">Membrane</location>
    </subcellularLocation>
</comment>
<proteinExistence type="inferred from homology"/>
<dbReference type="Gene3D" id="3.40.50.1240">
    <property type="entry name" value="Phosphoglycerate mutase-like"/>
    <property type="match status" value="1"/>
</dbReference>
<dbReference type="AlphaFoldDB" id="Q2T4Q6"/>
<evidence type="ECO:0000256" key="15">
    <source>
        <dbReference type="SAM" id="SignalP"/>
    </source>
</evidence>
<evidence type="ECO:0000256" key="1">
    <source>
        <dbReference type="ARBA" id="ARBA00004370"/>
    </source>
</evidence>
<reference evidence="16 17" key="1">
    <citation type="journal article" date="2005" name="BMC Genomics">
        <title>Bacterial genome adaptation to niches: divergence of the potential virulence genes in three Burkholderia species of different survival strategies.</title>
        <authorList>
            <person name="Kim H.S."/>
            <person name="Schell M.A."/>
            <person name="Yu Y."/>
            <person name="Ulrich R.L."/>
            <person name="Sarria S.H."/>
            <person name="Nierman W.C."/>
            <person name="DeShazer D."/>
        </authorList>
    </citation>
    <scope>NUCLEOTIDE SEQUENCE [LARGE SCALE GENOMIC DNA]</scope>
    <source>
        <strain evidence="17">ATCC 700388 / DSM 13276 / CCUG 48851 / CIP 106301 / E264</strain>
    </source>
</reference>
<dbReference type="GO" id="GO:0034417">
    <property type="term" value="F:bisphosphoglycerate 3-phosphatase activity"/>
    <property type="evidence" value="ECO:0007669"/>
    <property type="project" value="UniProtKB-EC"/>
</dbReference>
<dbReference type="EMBL" id="CP000085">
    <property type="protein sequence ID" value="ABC35901.1"/>
    <property type="molecule type" value="Genomic_DNA"/>
</dbReference>
<dbReference type="SUPFAM" id="SSF53254">
    <property type="entry name" value="Phosphoglycerate mutase-like"/>
    <property type="match status" value="1"/>
</dbReference>
<dbReference type="GO" id="GO:0016020">
    <property type="term" value="C:membrane"/>
    <property type="evidence" value="ECO:0007669"/>
    <property type="project" value="UniProtKB-SubCell"/>
</dbReference>